<dbReference type="OrthoDB" id="66596at2"/>
<organism evidence="4 5">
    <name type="scientific">Emergencia timonensis</name>
    <dbReference type="NCBI Taxonomy" id="1776384"/>
    <lineage>
        <taxon>Bacteria</taxon>
        <taxon>Bacillati</taxon>
        <taxon>Bacillota</taxon>
        <taxon>Clostridia</taxon>
        <taxon>Peptostreptococcales</taxon>
        <taxon>Anaerovoracaceae</taxon>
        <taxon>Emergencia</taxon>
    </lineage>
</organism>
<keyword evidence="2" id="KW-0804">Transcription</keyword>
<evidence type="ECO:0000313" key="5">
    <source>
        <dbReference type="Proteomes" id="UP000284841"/>
    </source>
</evidence>
<keyword evidence="5" id="KW-1185">Reference proteome</keyword>
<feature type="domain" description="HTH-type transcriptional regulator MT1864/Rv1816-like C-terminal" evidence="3">
    <location>
        <begin position="81"/>
        <end position="162"/>
    </location>
</feature>
<proteinExistence type="predicted"/>
<gene>
    <name evidence="4" type="ORF">DW099_04885</name>
</gene>
<sequence>MPPKAKFTREEIVSAALEITRAGGISAVTARAVGSKLDSSARPIFTVFQNMEEVQLEVSNAAKQLYNEYVGLGLQREPAFKNVGMQYIRFAIEEPKLFQLLFMSEQKAHPRLSNVLSLIDQNYQSIYLSIQKGYDVNQQTAERLYRHLWIYTHGIASLCATKVCEFSESEMNDMLTEVFASLLQRVKQEGNHD</sequence>
<accession>A0A415E816</accession>
<dbReference type="InterPro" id="IPR036271">
    <property type="entry name" value="Tet_transcr_reg_TetR-rel_C_sf"/>
</dbReference>
<evidence type="ECO:0000256" key="2">
    <source>
        <dbReference type="ARBA" id="ARBA00023163"/>
    </source>
</evidence>
<dbReference type="SUPFAM" id="SSF48498">
    <property type="entry name" value="Tetracyclin repressor-like, C-terminal domain"/>
    <property type="match status" value="1"/>
</dbReference>
<dbReference type="Proteomes" id="UP000284841">
    <property type="component" value="Unassembled WGS sequence"/>
</dbReference>
<name>A0A415E816_9FIRM</name>
<evidence type="ECO:0000313" key="4">
    <source>
        <dbReference type="EMBL" id="RHJ89901.1"/>
    </source>
</evidence>
<dbReference type="SUPFAM" id="SSF46689">
    <property type="entry name" value="Homeodomain-like"/>
    <property type="match status" value="1"/>
</dbReference>
<reference evidence="4 5" key="1">
    <citation type="submission" date="2018-08" db="EMBL/GenBank/DDBJ databases">
        <title>A genome reference for cultivated species of the human gut microbiota.</title>
        <authorList>
            <person name="Zou Y."/>
            <person name="Xue W."/>
            <person name="Luo G."/>
        </authorList>
    </citation>
    <scope>NUCLEOTIDE SEQUENCE [LARGE SCALE GENOMIC DNA]</scope>
    <source>
        <strain evidence="4 5">AM07-24</strain>
    </source>
</reference>
<dbReference type="Pfam" id="PF13305">
    <property type="entry name" value="TetR_C_33"/>
    <property type="match status" value="1"/>
</dbReference>
<dbReference type="Gene3D" id="1.10.357.10">
    <property type="entry name" value="Tetracycline Repressor, domain 2"/>
    <property type="match status" value="1"/>
</dbReference>
<keyword evidence="1" id="KW-0805">Transcription regulation</keyword>
<dbReference type="GeneID" id="83005571"/>
<evidence type="ECO:0000259" key="3">
    <source>
        <dbReference type="Pfam" id="PF13305"/>
    </source>
</evidence>
<dbReference type="InterPro" id="IPR009057">
    <property type="entry name" value="Homeodomain-like_sf"/>
</dbReference>
<dbReference type="Gene3D" id="1.10.10.60">
    <property type="entry name" value="Homeodomain-like"/>
    <property type="match status" value="1"/>
</dbReference>
<dbReference type="EMBL" id="QRMS01000001">
    <property type="protein sequence ID" value="RHJ89901.1"/>
    <property type="molecule type" value="Genomic_DNA"/>
</dbReference>
<dbReference type="STRING" id="1776384.GCA_900086585_03265"/>
<comment type="caution">
    <text evidence="4">The sequence shown here is derived from an EMBL/GenBank/DDBJ whole genome shotgun (WGS) entry which is preliminary data.</text>
</comment>
<dbReference type="InterPro" id="IPR025996">
    <property type="entry name" value="MT1864/Rv1816-like_C"/>
</dbReference>
<evidence type="ECO:0000256" key="1">
    <source>
        <dbReference type="ARBA" id="ARBA00023015"/>
    </source>
</evidence>
<dbReference type="RefSeq" id="WP_067540928.1">
    <property type="nucleotide sequence ID" value="NZ_AP025567.1"/>
</dbReference>
<protein>
    <submittedName>
        <fullName evidence="4">WHG domain-containing protein</fullName>
    </submittedName>
</protein>
<dbReference type="AlphaFoldDB" id="A0A415E816"/>